<dbReference type="GO" id="GO:0031901">
    <property type="term" value="C:early endosome membrane"/>
    <property type="evidence" value="ECO:0007669"/>
    <property type="project" value="UniProtKB-SubCell"/>
</dbReference>
<reference evidence="27 28" key="1">
    <citation type="journal article" date="2017" name="PLoS Biol.">
        <title>The sea cucumber genome provides insights into morphological evolution and visceral regeneration.</title>
        <authorList>
            <person name="Zhang X."/>
            <person name="Sun L."/>
            <person name="Yuan J."/>
            <person name="Sun Y."/>
            <person name="Gao Y."/>
            <person name="Zhang L."/>
            <person name="Li S."/>
            <person name="Dai H."/>
            <person name="Hamel J.F."/>
            <person name="Liu C."/>
            <person name="Yu Y."/>
            <person name="Liu S."/>
            <person name="Lin W."/>
            <person name="Guo K."/>
            <person name="Jin S."/>
            <person name="Xu P."/>
            <person name="Storey K.B."/>
            <person name="Huan P."/>
            <person name="Zhang T."/>
            <person name="Zhou Y."/>
            <person name="Zhang J."/>
            <person name="Lin C."/>
            <person name="Li X."/>
            <person name="Xing L."/>
            <person name="Huo D."/>
            <person name="Sun M."/>
            <person name="Wang L."/>
            <person name="Mercier A."/>
            <person name="Li F."/>
            <person name="Yang H."/>
            <person name="Xiang J."/>
        </authorList>
    </citation>
    <scope>NUCLEOTIDE SEQUENCE [LARGE SCALE GENOMIC DNA]</scope>
    <source>
        <strain evidence="27">Shaxun</strain>
        <tissue evidence="27">Muscle</tissue>
    </source>
</reference>
<comment type="caution">
    <text evidence="27">The sequence shown here is derived from an EMBL/GenBank/DDBJ whole genome shotgun (WGS) entry which is preliminary data.</text>
</comment>
<dbReference type="GO" id="GO:0000139">
    <property type="term" value="C:Golgi membrane"/>
    <property type="evidence" value="ECO:0007669"/>
    <property type="project" value="UniProtKB-SubCell"/>
</dbReference>
<dbReference type="InterPro" id="IPR031313">
    <property type="entry name" value="Sin1_PH_dom"/>
</dbReference>
<dbReference type="STRING" id="307972.A0A2G8JP23"/>
<comment type="subcellular location">
    <subcellularLocation>
        <location evidence="2">Cell membrane</location>
        <topology evidence="2">Peripheral membrane protein</topology>
    </subcellularLocation>
    <subcellularLocation>
        <location evidence="7">Cytoplasm</location>
        <location evidence="7">Perinuclear region</location>
    </subcellularLocation>
    <subcellularLocation>
        <location evidence="3">Early endosome membrane</location>
        <topology evidence="3">Peripheral membrane protein</topology>
    </subcellularLocation>
    <subcellularLocation>
        <location evidence="5">Endoplasmic reticulum membrane</location>
        <topology evidence="5">Peripheral membrane protein</topology>
    </subcellularLocation>
    <subcellularLocation>
        <location evidence="4">Golgi apparatus membrane</location>
        <topology evidence="4">Peripheral membrane protein</topology>
    </subcellularLocation>
    <subcellularLocation>
        <location evidence="8">Late endosome membrane</location>
        <topology evidence="8">Peripheral membrane protein</topology>
    </subcellularLocation>
    <subcellularLocation>
        <location evidence="21">Lysosome membrane</location>
        <topology evidence="21">Peripheral membrane protein</topology>
    </subcellularLocation>
    <subcellularLocation>
        <location evidence="6">Mitochondrion outer membrane</location>
        <topology evidence="6">Peripheral membrane protein</topology>
    </subcellularLocation>
    <subcellularLocation>
        <location evidence="1">Nucleus</location>
    </subcellularLocation>
</comment>
<dbReference type="AlphaFoldDB" id="A0A2G8JP23"/>
<dbReference type="Pfam" id="PF25322">
    <property type="entry name" value="RBD_SIN1"/>
    <property type="match status" value="1"/>
</dbReference>
<keyword evidence="16" id="KW-0333">Golgi apparatus</keyword>
<evidence type="ECO:0000259" key="23">
    <source>
        <dbReference type="Pfam" id="PF05422"/>
    </source>
</evidence>
<feature type="domain" description="CRIM" evidence="24">
    <location>
        <begin position="168"/>
        <end position="286"/>
    </location>
</feature>
<dbReference type="EMBL" id="MRZV01001495">
    <property type="protein sequence ID" value="PIK37480.1"/>
    <property type="molecule type" value="Genomic_DNA"/>
</dbReference>
<keyword evidence="12" id="KW-0963">Cytoplasm</keyword>
<dbReference type="InterPro" id="IPR032679">
    <property type="entry name" value="Sin1_N"/>
</dbReference>
<evidence type="ECO:0000256" key="1">
    <source>
        <dbReference type="ARBA" id="ARBA00004123"/>
    </source>
</evidence>
<sequence length="538" mass="60955">MHIYSNYDWGSLRHTKLEHCTTLLSVTRLDALPLHLPIPPSLMTGLFLRARGGGGKGEGLASDLGLVKGQSDRLSTVDWKVRQLTDDRYRYEEFDVNRESYEIESSFDYGFRQRSNTAIRLEKLKQDRQAQKKCQRIQWKEDCSSFPDEEEDDLFGRKEVKPVQKTLRSALSQQLEQYPQQASNPFSEFAKFDGKAHIGSGTSIKKIGIFLDMCEGDAREFPLEIQVVGTAKVSEVIGLICWHYKNEGYEPPLSRGGGEVDDDFPALDCKEAISKFGFSTLALVEKASVLPDKESQESGKDEAIIVNIKSSDGESKLAIDNTQVTLRELMNKALKRRKGIIPTAGPDYLMEKVNDPGVSLDLDAKLSSIGCLNFVMVREHSKRSYVKPSERFRHGSGQELSYVISTQYKSFRVNMLHKLRPTNEIQLGISGEKVEIDPVQQNKHTPAKLLTKQKAITIESDRVAACKILEEKQGKTVFRLTFKSPSHEFKQYDFEASPAKAKEIVRRINHILELRASAVKHDYTLWRKNKYSKKGPKS</sequence>
<dbReference type="Pfam" id="PF05422">
    <property type="entry name" value="SIN1"/>
    <property type="match status" value="1"/>
</dbReference>
<dbReference type="GO" id="GO:0031902">
    <property type="term" value="C:late endosome membrane"/>
    <property type="evidence" value="ECO:0007669"/>
    <property type="project" value="UniProtKB-SubCell"/>
</dbReference>
<dbReference type="GO" id="GO:0005634">
    <property type="term" value="C:nucleus"/>
    <property type="evidence" value="ECO:0007669"/>
    <property type="project" value="UniProtKB-SubCell"/>
</dbReference>
<dbReference type="GO" id="GO:0005886">
    <property type="term" value="C:plasma membrane"/>
    <property type="evidence" value="ECO:0007669"/>
    <property type="project" value="UniProtKB-SubCell"/>
</dbReference>
<evidence type="ECO:0000256" key="10">
    <source>
        <dbReference type="ARBA" id="ARBA00014183"/>
    </source>
</evidence>
<keyword evidence="28" id="KW-1185">Reference proteome</keyword>
<evidence type="ECO:0000256" key="11">
    <source>
        <dbReference type="ARBA" id="ARBA00022475"/>
    </source>
</evidence>
<evidence type="ECO:0000256" key="4">
    <source>
        <dbReference type="ARBA" id="ARBA00004395"/>
    </source>
</evidence>
<evidence type="ECO:0000256" key="20">
    <source>
        <dbReference type="ARBA" id="ARBA00023242"/>
    </source>
</evidence>
<evidence type="ECO:0000259" key="26">
    <source>
        <dbReference type="Pfam" id="PF25322"/>
    </source>
</evidence>
<keyword evidence="17" id="KW-0496">Mitochondrion</keyword>
<keyword evidence="11" id="KW-1003">Cell membrane</keyword>
<dbReference type="PANTHER" id="PTHR13335:SF1">
    <property type="entry name" value="TARGET OF RAPAMYCIN COMPLEX 2 SUBUNIT MAPKAP1"/>
    <property type="match status" value="1"/>
</dbReference>
<organism evidence="27 28">
    <name type="scientific">Stichopus japonicus</name>
    <name type="common">Sea cucumber</name>
    <dbReference type="NCBI Taxonomy" id="307972"/>
    <lineage>
        <taxon>Eukaryota</taxon>
        <taxon>Metazoa</taxon>
        <taxon>Echinodermata</taxon>
        <taxon>Eleutherozoa</taxon>
        <taxon>Echinozoa</taxon>
        <taxon>Holothuroidea</taxon>
        <taxon>Aspidochirotacea</taxon>
        <taxon>Aspidochirotida</taxon>
        <taxon>Stichopodidae</taxon>
        <taxon>Apostichopus</taxon>
    </lineage>
</organism>
<dbReference type="FunFam" id="2.30.29.30:FF:000585">
    <property type="entry name" value="target of rapamycin complex 2 subunit MAPKAP1 isoform X3"/>
    <property type="match status" value="1"/>
</dbReference>
<dbReference type="OrthoDB" id="241990at2759"/>
<evidence type="ECO:0000256" key="17">
    <source>
        <dbReference type="ARBA" id="ARBA00023128"/>
    </source>
</evidence>
<protein>
    <recommendedName>
        <fullName evidence="10">Target of rapamycin complex 2 subunit MAPKAP1</fullName>
    </recommendedName>
    <alternativeName>
        <fullName evidence="22">Stress-activated map kinase-interacting protein 1</fullName>
    </alternativeName>
</protein>
<evidence type="ECO:0000256" key="2">
    <source>
        <dbReference type="ARBA" id="ARBA00004202"/>
    </source>
</evidence>
<feature type="domain" description="Sin1 N-terminal" evidence="23">
    <location>
        <begin position="92"/>
        <end position="160"/>
    </location>
</feature>
<keyword evidence="20" id="KW-0539">Nucleus</keyword>
<dbReference type="InterPro" id="IPR008828">
    <property type="entry name" value="Sin1/Avo1"/>
</dbReference>
<dbReference type="Pfam" id="PF16978">
    <property type="entry name" value="CRIM"/>
    <property type="match status" value="1"/>
</dbReference>
<keyword evidence="14" id="KW-1000">Mitochondrion outer membrane</keyword>
<evidence type="ECO:0000256" key="9">
    <source>
        <dbReference type="ARBA" id="ARBA00009407"/>
    </source>
</evidence>
<evidence type="ECO:0000256" key="7">
    <source>
        <dbReference type="ARBA" id="ARBA00004556"/>
    </source>
</evidence>
<name>A0A2G8JP23_STIJA</name>
<comment type="similarity">
    <text evidence="9">Belongs to the SIN1 family.</text>
</comment>
<dbReference type="GO" id="GO:0048471">
    <property type="term" value="C:perinuclear region of cytoplasm"/>
    <property type="evidence" value="ECO:0007669"/>
    <property type="project" value="UniProtKB-SubCell"/>
</dbReference>
<proteinExistence type="inferred from homology"/>
<feature type="domain" description="Target of rapamycin complex 2 subunit MAPKAP1-like Ras-binding" evidence="26">
    <location>
        <begin position="313"/>
        <end position="378"/>
    </location>
</feature>
<evidence type="ECO:0000256" key="19">
    <source>
        <dbReference type="ARBA" id="ARBA00023228"/>
    </source>
</evidence>
<evidence type="ECO:0000256" key="12">
    <source>
        <dbReference type="ARBA" id="ARBA00022490"/>
    </source>
</evidence>
<evidence type="ECO:0000259" key="24">
    <source>
        <dbReference type="Pfam" id="PF16978"/>
    </source>
</evidence>
<evidence type="ECO:0000256" key="13">
    <source>
        <dbReference type="ARBA" id="ARBA00022753"/>
    </source>
</evidence>
<dbReference type="PANTHER" id="PTHR13335">
    <property type="entry name" value="TARGET OF RAPAMYCIN COMPLEX 2 SUBUNIT MAPKAP1"/>
    <property type="match status" value="1"/>
</dbReference>
<accession>A0A2G8JP23</accession>
<evidence type="ECO:0000256" key="5">
    <source>
        <dbReference type="ARBA" id="ARBA00004406"/>
    </source>
</evidence>
<dbReference type="Pfam" id="PF16979">
    <property type="entry name" value="SIN1_PH"/>
    <property type="match status" value="1"/>
</dbReference>
<gene>
    <name evidence="27" type="ORF">BSL78_25686</name>
</gene>
<keyword evidence="13" id="KW-0967">Endosome</keyword>
<evidence type="ECO:0000259" key="25">
    <source>
        <dbReference type="Pfam" id="PF16979"/>
    </source>
</evidence>
<dbReference type="InterPro" id="IPR031567">
    <property type="entry name" value="CRIM_dom"/>
</dbReference>
<keyword evidence="18" id="KW-0472">Membrane</keyword>
<dbReference type="GO" id="GO:0005741">
    <property type="term" value="C:mitochondrial outer membrane"/>
    <property type="evidence" value="ECO:0007669"/>
    <property type="project" value="UniProtKB-SubCell"/>
</dbReference>
<dbReference type="Proteomes" id="UP000230750">
    <property type="component" value="Unassembled WGS sequence"/>
</dbReference>
<evidence type="ECO:0000313" key="27">
    <source>
        <dbReference type="EMBL" id="PIK37480.1"/>
    </source>
</evidence>
<evidence type="ECO:0000256" key="15">
    <source>
        <dbReference type="ARBA" id="ARBA00022824"/>
    </source>
</evidence>
<evidence type="ECO:0000256" key="3">
    <source>
        <dbReference type="ARBA" id="ARBA00004220"/>
    </source>
</evidence>
<keyword evidence="15" id="KW-0256">Endoplasmic reticulum</keyword>
<evidence type="ECO:0000256" key="6">
    <source>
        <dbReference type="ARBA" id="ARBA00004450"/>
    </source>
</evidence>
<feature type="domain" description="SIN1-type PH" evidence="25">
    <location>
        <begin position="407"/>
        <end position="513"/>
    </location>
</feature>
<evidence type="ECO:0000256" key="18">
    <source>
        <dbReference type="ARBA" id="ARBA00023136"/>
    </source>
</evidence>
<evidence type="ECO:0000256" key="8">
    <source>
        <dbReference type="ARBA" id="ARBA00004633"/>
    </source>
</evidence>
<evidence type="ECO:0000256" key="16">
    <source>
        <dbReference type="ARBA" id="ARBA00023034"/>
    </source>
</evidence>
<evidence type="ECO:0000256" key="21">
    <source>
        <dbReference type="ARBA" id="ARBA00023765"/>
    </source>
</evidence>
<dbReference type="GO" id="GO:0038203">
    <property type="term" value="P:TORC2 signaling"/>
    <property type="evidence" value="ECO:0007669"/>
    <property type="project" value="UniProtKB-ARBA"/>
</dbReference>
<dbReference type="GO" id="GO:0005546">
    <property type="term" value="F:phosphatidylinositol-4,5-bisphosphate binding"/>
    <property type="evidence" value="ECO:0007669"/>
    <property type="project" value="TreeGrafter"/>
</dbReference>
<dbReference type="GO" id="GO:0030674">
    <property type="term" value="F:protein-macromolecule adaptor activity"/>
    <property type="evidence" value="ECO:0007669"/>
    <property type="project" value="UniProtKB-ARBA"/>
</dbReference>
<dbReference type="Gene3D" id="2.30.29.30">
    <property type="entry name" value="Pleckstrin-homology domain (PH domain)/Phosphotyrosine-binding domain (PTB)"/>
    <property type="match status" value="1"/>
</dbReference>
<dbReference type="GO" id="GO:0005765">
    <property type="term" value="C:lysosomal membrane"/>
    <property type="evidence" value="ECO:0007669"/>
    <property type="project" value="UniProtKB-SubCell"/>
</dbReference>
<dbReference type="InterPro" id="IPR057339">
    <property type="entry name" value="RBD_SIN1"/>
</dbReference>
<dbReference type="GO" id="GO:0005789">
    <property type="term" value="C:endoplasmic reticulum membrane"/>
    <property type="evidence" value="ECO:0007669"/>
    <property type="project" value="UniProtKB-SubCell"/>
</dbReference>
<dbReference type="InterPro" id="IPR011993">
    <property type="entry name" value="PH-like_dom_sf"/>
</dbReference>
<evidence type="ECO:0000313" key="28">
    <source>
        <dbReference type="Proteomes" id="UP000230750"/>
    </source>
</evidence>
<keyword evidence="19" id="KW-0458">Lysosome</keyword>
<dbReference type="GO" id="GO:0031932">
    <property type="term" value="C:TORC2 complex"/>
    <property type="evidence" value="ECO:0007669"/>
    <property type="project" value="InterPro"/>
</dbReference>
<evidence type="ECO:0000256" key="22">
    <source>
        <dbReference type="ARBA" id="ARBA00031431"/>
    </source>
</evidence>
<evidence type="ECO:0000256" key="14">
    <source>
        <dbReference type="ARBA" id="ARBA00022787"/>
    </source>
</evidence>